<dbReference type="InterPro" id="IPR041727">
    <property type="entry name" value="NAGK-C"/>
</dbReference>
<dbReference type="InterPro" id="IPR001048">
    <property type="entry name" value="Asp/Glu/Uridylate_kinase"/>
</dbReference>
<dbReference type="FunFam" id="3.40.1160.10:FF:000004">
    <property type="entry name" value="Acetylglutamate kinase"/>
    <property type="match status" value="1"/>
</dbReference>
<dbReference type="EC" id="2.7.2.8" evidence="9"/>
<evidence type="ECO:0000256" key="1">
    <source>
        <dbReference type="ARBA" id="ARBA00004828"/>
    </source>
</evidence>
<dbReference type="PRINTS" id="PR00474">
    <property type="entry name" value="GLU5KINASE"/>
</dbReference>
<dbReference type="NCBIfam" id="TIGR00761">
    <property type="entry name" value="argB"/>
    <property type="match status" value="1"/>
</dbReference>
<dbReference type="InterPro" id="IPR037528">
    <property type="entry name" value="ArgB"/>
</dbReference>
<feature type="site" description="Transition state stabilizer" evidence="9">
    <location>
        <position position="30"/>
    </location>
</feature>
<dbReference type="GO" id="GO:0005524">
    <property type="term" value="F:ATP binding"/>
    <property type="evidence" value="ECO:0007669"/>
    <property type="project" value="UniProtKB-UniRule"/>
</dbReference>
<evidence type="ECO:0000256" key="6">
    <source>
        <dbReference type="ARBA" id="ARBA00022777"/>
    </source>
</evidence>
<organism evidence="11 12">
    <name type="scientific">Mariprofundus ferrinatatus</name>
    <dbReference type="NCBI Taxonomy" id="1921087"/>
    <lineage>
        <taxon>Bacteria</taxon>
        <taxon>Pseudomonadati</taxon>
        <taxon>Pseudomonadota</taxon>
        <taxon>Candidatius Mariprofundia</taxon>
        <taxon>Mariprofundales</taxon>
        <taxon>Mariprofundaceae</taxon>
        <taxon>Mariprofundus</taxon>
    </lineage>
</organism>
<dbReference type="KEGG" id="mfn:Ga0123462_1011"/>
<accession>A0A2K8L3G7</accession>
<dbReference type="InterPro" id="IPR036393">
    <property type="entry name" value="AceGlu_kinase-like_sf"/>
</dbReference>
<dbReference type="GO" id="GO:0003991">
    <property type="term" value="F:acetylglutamate kinase activity"/>
    <property type="evidence" value="ECO:0007669"/>
    <property type="project" value="UniProtKB-UniRule"/>
</dbReference>
<evidence type="ECO:0000256" key="3">
    <source>
        <dbReference type="ARBA" id="ARBA00022605"/>
    </source>
</evidence>
<sequence length="296" mass="31392">MMRHSEARAATLVEALPYLQRFADQTIVIKYGGHAMVDEQLKASFAADITLLKQVGINPVIVHGGGPQIGQLLKKIGKEAKFIEGMRVTDSETMDIVEMVLAGLVNKEIVANINKAGGKAVGLSGKDGGLICARKMQMERNAPELDVPEIIDLGHVGKVHSINTAILELLDRDRFIPVIAPVGYHKSEGHSYNINADLVAGAIAEALGAAKLILLTDVPGVLNREKELISKLSASETNGLIEDGTIAGGMIPKVQCCLDAVASGVGQAHIIDGRVPHALLLEIFTDEGVGSVFSQD</sequence>
<comment type="pathway">
    <text evidence="1 9">Amino-acid biosynthesis; L-arginine biosynthesis; N(2)-acetyl-L-ornithine from L-glutamate: step 2/4.</text>
</comment>
<reference evidence="11 12" key="1">
    <citation type="submission" date="2016-12" db="EMBL/GenBank/DDBJ databases">
        <title>Isolation and genomic insights into novel planktonic Zetaproteobacteria from stratified waters of the Chesapeake Bay.</title>
        <authorList>
            <person name="McAllister S.M."/>
            <person name="Kato S."/>
            <person name="Chan C.S."/>
            <person name="Chiu B.K."/>
            <person name="Field E.K."/>
        </authorList>
    </citation>
    <scope>NUCLEOTIDE SEQUENCE [LARGE SCALE GENOMIC DNA]</scope>
    <source>
        <strain evidence="11 12">CP-8</strain>
    </source>
</reference>
<comment type="subcellular location">
    <subcellularLocation>
        <location evidence="9">Cytoplasm</location>
    </subcellularLocation>
</comment>
<dbReference type="Gene3D" id="3.40.1160.10">
    <property type="entry name" value="Acetylglutamate kinase-like"/>
    <property type="match status" value="1"/>
</dbReference>
<evidence type="ECO:0000256" key="9">
    <source>
        <dbReference type="HAMAP-Rule" id="MF_00082"/>
    </source>
</evidence>
<feature type="binding site" evidence="9">
    <location>
        <position position="193"/>
    </location>
    <ligand>
        <name>substrate</name>
    </ligand>
</feature>
<proteinExistence type="inferred from homology"/>
<dbReference type="GO" id="GO:0042450">
    <property type="term" value="P:L-arginine biosynthetic process via ornithine"/>
    <property type="evidence" value="ECO:0007669"/>
    <property type="project" value="UniProtKB-UniRule"/>
</dbReference>
<keyword evidence="4 9" id="KW-0808">Transferase</keyword>
<keyword evidence="12" id="KW-1185">Reference proteome</keyword>
<dbReference type="CDD" id="cd04250">
    <property type="entry name" value="AAK_NAGK-C"/>
    <property type="match status" value="1"/>
</dbReference>
<dbReference type="PANTHER" id="PTHR23342">
    <property type="entry name" value="N-ACETYLGLUTAMATE SYNTHASE"/>
    <property type="match status" value="1"/>
</dbReference>
<keyword evidence="3 9" id="KW-0028">Amino-acid biosynthesis</keyword>
<dbReference type="GO" id="GO:0005737">
    <property type="term" value="C:cytoplasm"/>
    <property type="evidence" value="ECO:0007669"/>
    <property type="project" value="UniProtKB-SubCell"/>
</dbReference>
<dbReference type="InterPro" id="IPR004662">
    <property type="entry name" value="AcgluKinase_fam"/>
</dbReference>
<dbReference type="Pfam" id="PF00696">
    <property type="entry name" value="AA_kinase"/>
    <property type="match status" value="1"/>
</dbReference>
<keyword evidence="5 9" id="KW-0547">Nucleotide-binding</keyword>
<protein>
    <recommendedName>
        <fullName evidence="9">Acetylglutamate kinase</fullName>
        <ecNumber evidence="9">2.7.2.8</ecNumber>
    </recommendedName>
    <alternativeName>
        <fullName evidence="9">N-acetyl-L-glutamate 5-phosphotransferase</fullName>
    </alternativeName>
    <alternativeName>
        <fullName evidence="9">NAG kinase</fullName>
        <shortName evidence="9">NAGK</shortName>
    </alternativeName>
</protein>
<evidence type="ECO:0000256" key="8">
    <source>
        <dbReference type="ARBA" id="ARBA00048141"/>
    </source>
</evidence>
<comment type="function">
    <text evidence="9">Catalyzes the ATP-dependent phosphorylation of N-acetyl-L-glutamate.</text>
</comment>
<dbReference type="UniPathway" id="UPA00068">
    <property type="reaction ID" value="UER00107"/>
</dbReference>
<dbReference type="HAMAP" id="MF_00082">
    <property type="entry name" value="ArgB"/>
    <property type="match status" value="1"/>
</dbReference>
<keyword evidence="2 9" id="KW-0055">Arginine biosynthesis</keyword>
<keyword evidence="6 9" id="KW-0418">Kinase</keyword>
<evidence type="ECO:0000256" key="2">
    <source>
        <dbReference type="ARBA" id="ARBA00022571"/>
    </source>
</evidence>
<name>A0A2K8L3G7_9PROT</name>
<dbReference type="SUPFAM" id="SSF53633">
    <property type="entry name" value="Carbamate kinase-like"/>
    <property type="match status" value="1"/>
</dbReference>
<dbReference type="EMBL" id="CP018800">
    <property type="protein sequence ID" value="ATX81880.1"/>
    <property type="molecule type" value="Genomic_DNA"/>
</dbReference>
<dbReference type="PANTHER" id="PTHR23342:SF0">
    <property type="entry name" value="N-ACETYLGLUTAMATE SYNTHASE, MITOCHONDRIAL"/>
    <property type="match status" value="1"/>
</dbReference>
<feature type="site" description="Transition state stabilizer" evidence="9">
    <location>
        <position position="253"/>
    </location>
</feature>
<feature type="domain" description="Aspartate/glutamate/uridylate kinase" evidence="10">
    <location>
        <begin position="26"/>
        <end position="272"/>
    </location>
</feature>
<evidence type="ECO:0000256" key="5">
    <source>
        <dbReference type="ARBA" id="ARBA00022741"/>
    </source>
</evidence>
<comment type="similarity">
    <text evidence="9">Belongs to the acetylglutamate kinase family. ArgB subfamily.</text>
</comment>
<evidence type="ECO:0000313" key="12">
    <source>
        <dbReference type="Proteomes" id="UP000231637"/>
    </source>
</evidence>
<keyword evidence="9" id="KW-0963">Cytoplasm</keyword>
<dbReference type="InterPro" id="IPR001057">
    <property type="entry name" value="Glu/AcGlu_kinase"/>
</dbReference>
<feature type="binding site" evidence="9">
    <location>
        <position position="87"/>
    </location>
    <ligand>
        <name>substrate</name>
    </ligand>
</feature>
<evidence type="ECO:0000259" key="10">
    <source>
        <dbReference type="Pfam" id="PF00696"/>
    </source>
</evidence>
<keyword evidence="7 9" id="KW-0067">ATP-binding</keyword>
<feature type="binding site" evidence="9">
    <location>
        <begin position="65"/>
        <end position="66"/>
    </location>
    <ligand>
        <name>substrate</name>
    </ligand>
</feature>
<dbReference type="AlphaFoldDB" id="A0A2K8L3G7"/>
<comment type="catalytic activity">
    <reaction evidence="8 9">
        <text>N-acetyl-L-glutamate + ATP = N-acetyl-L-glutamyl 5-phosphate + ADP</text>
        <dbReference type="Rhea" id="RHEA:14629"/>
        <dbReference type="ChEBI" id="CHEBI:30616"/>
        <dbReference type="ChEBI" id="CHEBI:44337"/>
        <dbReference type="ChEBI" id="CHEBI:57936"/>
        <dbReference type="ChEBI" id="CHEBI:456216"/>
        <dbReference type="EC" id="2.7.2.8"/>
    </reaction>
</comment>
<dbReference type="Proteomes" id="UP000231637">
    <property type="component" value="Chromosome"/>
</dbReference>
<evidence type="ECO:0000313" key="11">
    <source>
        <dbReference type="EMBL" id="ATX81880.1"/>
    </source>
</evidence>
<gene>
    <name evidence="9" type="primary">argB</name>
    <name evidence="11" type="ORF">Ga0123462_1011</name>
</gene>
<evidence type="ECO:0000256" key="7">
    <source>
        <dbReference type="ARBA" id="ARBA00022840"/>
    </source>
</evidence>
<evidence type="ECO:0000256" key="4">
    <source>
        <dbReference type="ARBA" id="ARBA00022679"/>
    </source>
</evidence>
<dbReference type="PIRSF" id="PIRSF000728">
    <property type="entry name" value="NAGK"/>
    <property type="match status" value="1"/>
</dbReference>